<dbReference type="EMBL" id="FOFB01000007">
    <property type="protein sequence ID" value="SEQ25128.1"/>
    <property type="molecule type" value="Genomic_DNA"/>
</dbReference>
<evidence type="ECO:0000256" key="1">
    <source>
        <dbReference type="SAM" id="Phobius"/>
    </source>
</evidence>
<accession>A0A1H9EJD5</accession>
<dbReference type="InterPro" id="IPR016035">
    <property type="entry name" value="Acyl_Trfase/lysoPLipase"/>
</dbReference>
<proteinExistence type="predicted"/>
<dbReference type="AlphaFoldDB" id="A0A1H9EJD5"/>
<feature type="transmembrane region" description="Helical" evidence="1">
    <location>
        <begin position="292"/>
        <end position="316"/>
    </location>
</feature>
<gene>
    <name evidence="2" type="ORF">SAMN05444359_10781</name>
</gene>
<sequence length="1151" mass="130758">MVRDTARFTLDYYFLTTHYMQKNTPIQTYQAYPSEIKEDKKAAKKRVKARKIVSPTPRMVRWWFPDGAGKLAIIFFLLLLATLLLFFISNPPSVSPLINSYLDLLNEHSTWAIPVIGSRGNLSFVLSLAFVIVLTSFLWLTYRLCLGSYLEPAPDDPDLQTRYFSLRQPPHQQTALRIVTILYILMMVSNVLLFFYFDRRLSQPELPLESTDFRIVYFLAILSRLFGVFIGIGSVLQLFLQDFGKPIGLFLGRYLRYFYPAILAIAIVGFVFTKMDQFDSLFIELVNSPGNFLLFSLFFFPASLVIIWFSPNYLIFTDQQFSNRFKTWDILDRLHDDNKKYRQSPGLMGWAFFHKRLFPQLDRLDEKSPPKEFMPKATGIIAYPPSSFHRFRAFLGLMYILLLVGICGDIYFGNQTEAPAWSSYLVLLTALLTLLYIIFSLRITNLSQLPENEVIRKFPQVDDASKLSVFSLLRDRAGDRRNRKQQVYQKTRETVFFVEQRWSFFLGLGVTAAAFLLFVVTLVLILAGASWDSSFRWFLGFLVLSVFSFAWLAVYRPFYQGYTFNLKDNGEGGRPTSTNRFPSDAVMDRLDHLTVQTMLMANPLLALLATAFFLVGLFWEGFVSSSFVSWLNPLNIYLLLINGLLASIILIDRLLMLRDLRQKYRSAKAGELKQHLRSGMVSSSSRMWGLAIIGVLLGTAYLGNTYHEIRYVTTTANNEAPDLETYVTNFLQAAPAEGPVILVAADGGGLKACYWTMLNLLALDEQGQFDGHVFALSGASGGTIGLSMYNYLKSRGKSKAQIREYIEKIGRGNYLSGDFTGLLTRFPINYWPDLPGFEPHRWDDRMEGMARSYFNIVGDGGDGHDYGSVRKEPFWTPWIDTPSLPLLIINTARAEDGLLGTVIPLKENPLTGSIDLNRNSRGQAISYPDATFLSNRFPIASPAARITGKGHFLDAGSADNSGLNSIYSLLRTLKSRELADTSNTVYRQLFDRGVVVISLRNAASRYARDAFIDDLDKMNRYPYKSELSANSGVAVNTGLTGVPISWDDYLRGETVRNLGLIDQYHTVNLPFRLRKGDVFSALGGELKLTDLDRRRDSLNHLINEHLGRDSSFAVMPPLGRLLAEPTRRYMDIMVDCPQVKAVYEDIREFRK</sequence>
<evidence type="ECO:0008006" key="4">
    <source>
        <dbReference type="Google" id="ProtNLM"/>
    </source>
</evidence>
<feature type="transmembrane region" description="Helical" evidence="1">
    <location>
        <begin position="502"/>
        <end position="529"/>
    </location>
</feature>
<feature type="transmembrane region" description="Helical" evidence="1">
    <location>
        <begin position="599"/>
        <end position="619"/>
    </location>
</feature>
<dbReference type="STRING" id="478744.SAMN05444359_10781"/>
<keyword evidence="3" id="KW-1185">Reference proteome</keyword>
<feature type="transmembrane region" description="Helical" evidence="1">
    <location>
        <begin position="122"/>
        <end position="142"/>
    </location>
</feature>
<dbReference type="InParanoid" id="A0A1H9EJD5"/>
<feature type="transmembrane region" description="Helical" evidence="1">
    <location>
        <begin position="634"/>
        <end position="655"/>
    </location>
</feature>
<organism evidence="2 3">
    <name type="scientific">Neolewinella agarilytica</name>
    <dbReference type="NCBI Taxonomy" id="478744"/>
    <lineage>
        <taxon>Bacteria</taxon>
        <taxon>Pseudomonadati</taxon>
        <taxon>Bacteroidota</taxon>
        <taxon>Saprospiria</taxon>
        <taxon>Saprospirales</taxon>
        <taxon>Lewinellaceae</taxon>
        <taxon>Neolewinella</taxon>
    </lineage>
</organism>
<feature type="transmembrane region" description="Helical" evidence="1">
    <location>
        <begin position="68"/>
        <end position="88"/>
    </location>
</feature>
<feature type="transmembrane region" description="Helical" evidence="1">
    <location>
        <begin position="418"/>
        <end position="439"/>
    </location>
</feature>
<feature type="transmembrane region" description="Helical" evidence="1">
    <location>
        <begin position="535"/>
        <end position="555"/>
    </location>
</feature>
<keyword evidence="1" id="KW-1133">Transmembrane helix</keyword>
<feature type="transmembrane region" description="Helical" evidence="1">
    <location>
        <begin position="687"/>
        <end position="703"/>
    </location>
</feature>
<keyword evidence="1" id="KW-0472">Membrane</keyword>
<name>A0A1H9EJD5_9BACT</name>
<dbReference type="Proteomes" id="UP000199021">
    <property type="component" value="Unassembled WGS sequence"/>
</dbReference>
<keyword evidence="1" id="KW-0812">Transmembrane</keyword>
<evidence type="ECO:0000313" key="2">
    <source>
        <dbReference type="EMBL" id="SEQ25128.1"/>
    </source>
</evidence>
<dbReference type="SUPFAM" id="SSF52151">
    <property type="entry name" value="FabD/lysophospholipase-like"/>
    <property type="match status" value="1"/>
</dbReference>
<reference evidence="3" key="1">
    <citation type="submission" date="2016-10" db="EMBL/GenBank/DDBJ databases">
        <authorList>
            <person name="Varghese N."/>
            <person name="Submissions S."/>
        </authorList>
    </citation>
    <scope>NUCLEOTIDE SEQUENCE [LARGE SCALE GENOMIC DNA]</scope>
    <source>
        <strain evidence="3">DSM 24740</strain>
    </source>
</reference>
<feature type="transmembrane region" description="Helical" evidence="1">
    <location>
        <begin position="217"/>
        <end position="240"/>
    </location>
</feature>
<protein>
    <recommendedName>
        <fullName evidence="4">Patatin-like phospholipase</fullName>
    </recommendedName>
</protein>
<feature type="transmembrane region" description="Helical" evidence="1">
    <location>
        <begin position="393"/>
        <end position="412"/>
    </location>
</feature>
<feature type="transmembrane region" description="Helical" evidence="1">
    <location>
        <begin position="254"/>
        <end position="272"/>
    </location>
</feature>
<evidence type="ECO:0000313" key="3">
    <source>
        <dbReference type="Proteomes" id="UP000199021"/>
    </source>
</evidence>
<feature type="transmembrane region" description="Helical" evidence="1">
    <location>
        <begin position="175"/>
        <end position="197"/>
    </location>
</feature>